<keyword evidence="9" id="KW-1185">Reference proteome</keyword>
<keyword evidence="7" id="KW-0732">Signal</keyword>
<dbReference type="FunFam" id="3.20.20.80:FF:000020">
    <property type="entry name" value="Beta-glucosidase 12"/>
    <property type="match status" value="1"/>
</dbReference>
<dbReference type="PROSITE" id="PS00653">
    <property type="entry name" value="GLYCOSYL_HYDROL_F1_2"/>
    <property type="match status" value="1"/>
</dbReference>
<gene>
    <name evidence="8" type="ORF">Dsin_011039</name>
</gene>
<dbReference type="AlphaFoldDB" id="A0AAE0AUU4"/>
<name>A0AAE0AUU4_9ROSI</name>
<evidence type="ECO:0000256" key="7">
    <source>
        <dbReference type="SAM" id="SignalP"/>
    </source>
</evidence>
<accession>A0AAE0AUU4</accession>
<reference evidence="8" key="1">
    <citation type="journal article" date="2023" name="Plant J.">
        <title>Genome sequences and population genomics provide insights into the demographic history, inbreeding, and mutation load of two 'living fossil' tree species of Dipteronia.</title>
        <authorList>
            <person name="Feng Y."/>
            <person name="Comes H.P."/>
            <person name="Chen J."/>
            <person name="Zhu S."/>
            <person name="Lu R."/>
            <person name="Zhang X."/>
            <person name="Li P."/>
            <person name="Qiu J."/>
            <person name="Olsen K.M."/>
            <person name="Qiu Y."/>
        </authorList>
    </citation>
    <scope>NUCLEOTIDE SEQUENCE</scope>
    <source>
        <strain evidence="8">NBL</strain>
    </source>
</reference>
<dbReference type="Pfam" id="PF00232">
    <property type="entry name" value="Glyco_hydro_1"/>
    <property type="match status" value="1"/>
</dbReference>
<comment type="similarity">
    <text evidence="1 5">Belongs to the glycosyl hydrolase 1 family.</text>
</comment>
<organism evidence="8 9">
    <name type="scientific">Dipteronia sinensis</name>
    <dbReference type="NCBI Taxonomy" id="43782"/>
    <lineage>
        <taxon>Eukaryota</taxon>
        <taxon>Viridiplantae</taxon>
        <taxon>Streptophyta</taxon>
        <taxon>Embryophyta</taxon>
        <taxon>Tracheophyta</taxon>
        <taxon>Spermatophyta</taxon>
        <taxon>Magnoliopsida</taxon>
        <taxon>eudicotyledons</taxon>
        <taxon>Gunneridae</taxon>
        <taxon>Pentapetalae</taxon>
        <taxon>rosids</taxon>
        <taxon>malvids</taxon>
        <taxon>Sapindales</taxon>
        <taxon>Sapindaceae</taxon>
        <taxon>Hippocastanoideae</taxon>
        <taxon>Acereae</taxon>
        <taxon>Dipteronia</taxon>
    </lineage>
</organism>
<dbReference type="InterPro" id="IPR018120">
    <property type="entry name" value="Glyco_hydro_1_AS"/>
</dbReference>
<protein>
    <recommendedName>
        <fullName evidence="10">Beta-glucosidase</fullName>
    </recommendedName>
</protein>
<dbReference type="InterPro" id="IPR017853">
    <property type="entry name" value="GH"/>
</dbReference>
<dbReference type="GO" id="GO:0005975">
    <property type="term" value="P:carbohydrate metabolic process"/>
    <property type="evidence" value="ECO:0007669"/>
    <property type="project" value="InterPro"/>
</dbReference>
<evidence type="ECO:0000256" key="4">
    <source>
        <dbReference type="PROSITE-ProRule" id="PRU10055"/>
    </source>
</evidence>
<dbReference type="InterPro" id="IPR033132">
    <property type="entry name" value="GH_1_N_CS"/>
</dbReference>
<dbReference type="Proteomes" id="UP001281410">
    <property type="component" value="Unassembled WGS sequence"/>
</dbReference>
<dbReference type="PANTHER" id="PTHR10353">
    <property type="entry name" value="GLYCOSYL HYDROLASE"/>
    <property type="match status" value="1"/>
</dbReference>
<feature type="chain" id="PRO_5042271334" description="Beta-glucosidase" evidence="7">
    <location>
        <begin position="43"/>
        <end position="541"/>
    </location>
</feature>
<evidence type="ECO:0008006" key="10">
    <source>
        <dbReference type="Google" id="ProtNLM"/>
    </source>
</evidence>
<evidence type="ECO:0000313" key="9">
    <source>
        <dbReference type="Proteomes" id="UP001281410"/>
    </source>
</evidence>
<dbReference type="InterPro" id="IPR001360">
    <property type="entry name" value="Glyco_hydro_1"/>
</dbReference>
<proteinExistence type="inferred from homology"/>
<dbReference type="GO" id="GO:0047782">
    <property type="term" value="F:coniferin beta-glucosidase activity"/>
    <property type="evidence" value="ECO:0007669"/>
    <property type="project" value="UniProtKB-ARBA"/>
</dbReference>
<keyword evidence="2 6" id="KW-0378">Hydrolase</keyword>
<dbReference type="EMBL" id="JANJYJ010000003">
    <property type="protein sequence ID" value="KAK3224014.1"/>
    <property type="molecule type" value="Genomic_DNA"/>
</dbReference>
<evidence type="ECO:0000256" key="1">
    <source>
        <dbReference type="ARBA" id="ARBA00010838"/>
    </source>
</evidence>
<dbReference type="PRINTS" id="PR00131">
    <property type="entry name" value="GLHYDRLASE1"/>
</dbReference>
<dbReference type="PROSITE" id="PS00572">
    <property type="entry name" value="GLYCOSYL_HYDROL_F1_1"/>
    <property type="match status" value="1"/>
</dbReference>
<evidence type="ECO:0000256" key="2">
    <source>
        <dbReference type="ARBA" id="ARBA00022801"/>
    </source>
</evidence>
<evidence type="ECO:0000256" key="3">
    <source>
        <dbReference type="ARBA" id="ARBA00023295"/>
    </source>
</evidence>
<evidence type="ECO:0000256" key="5">
    <source>
        <dbReference type="RuleBase" id="RU003690"/>
    </source>
</evidence>
<feature type="active site" description="Nucleophile" evidence="4">
    <location>
        <position position="433"/>
    </location>
</feature>
<dbReference type="PANTHER" id="PTHR10353:SF44">
    <property type="entry name" value="BETA-GLUCOSIDASE 17"/>
    <property type="match status" value="1"/>
</dbReference>
<keyword evidence="3 6" id="KW-0326">Glycosidase</keyword>
<dbReference type="SUPFAM" id="SSF51445">
    <property type="entry name" value="(Trans)glycosidases"/>
    <property type="match status" value="1"/>
</dbReference>
<evidence type="ECO:0000256" key="6">
    <source>
        <dbReference type="RuleBase" id="RU004468"/>
    </source>
</evidence>
<evidence type="ECO:0000313" key="8">
    <source>
        <dbReference type="EMBL" id="KAK3224014.1"/>
    </source>
</evidence>
<dbReference type="Gene3D" id="3.20.20.80">
    <property type="entry name" value="Glycosidases"/>
    <property type="match status" value="1"/>
</dbReference>
<comment type="caution">
    <text evidence="8">The sequence shown here is derived from an EMBL/GenBank/DDBJ whole genome shotgun (WGS) entry which is preliminary data.</text>
</comment>
<feature type="signal peptide" evidence="7">
    <location>
        <begin position="1"/>
        <end position="42"/>
    </location>
</feature>
<sequence length="541" mass="61806">MIISSRVGNMKAEGQSLLVLYRHHLLVWICLLSLLSIEPCHSSTDHPLININRNSFPAGFMFGAGSSAYQYEGAAYIDGKKSSIWDTFTKDQPEKILDHSNGIVADNFYYRYEEDIALMKEIGLDSFRFSLSWPRIFPHGKISGGVNQEGVDFYNYLINKLISNGIEPFVTLFHWDLPQTLQDEYGGFLSPIVVKDFGDYVDFCFKEFGDRVKHWVTVNEPNLFSATGYSTGTEAPGRCSNYMGNCPEGNSATEPYIAAHHLILCHAYAVKLYRKKYQATQKGIIGISIYTFWAVPKYDTVAGNKAASRALDFLFGWIFHPITYGNYPKIMRSVVGNRLPKFTKYESEMVKGSIDFLGVNYYTAFYADDLTSNSTVNLSYTTDSHVNLTSEKNGIPIGQPTGSGWLYIYPNGLREILLYIKRKYNPPSIYITENGIGDVNSTSWPINKAINDSLRVKYHSLHLSYLLKTIKEGVDVKGYYIWSFLDNFEWDSGYTYRFGITFVDYKDKLKRYLKHSALWFKNFLHKENTSIIDQPTMLYSQ</sequence>